<sequence length="496" mass="54388">MKRIFSSALALFLGAGALYAQVPRHSQDIMLQGFYWNSQSLTGWTQLLPEVSDISKSFTMIWLPPSATGEGDNKTGGLNVGYHPQQWSNQQSCWGSPADLKRLTAAFRQAGVHVIADIVINHRAGFTGWGDFSEDNFGAFGRFQLTAEHICNTDEMNTDPNAGDWRGKATGAADTGENWGGARDLDHTNPYVRQDVEAYLKWLKADFGYDSWRYDFVKGFAGRYVGSYNAASQPYLSVGEYWDGGYDNCKAWIEATGYNSTAFDFPMKYAALNNGLAKADFSKMAWQEDGKTWRPAGLIHHNSTRAYAVTFVDNHDTDRDDNRFMGNPAQAYAFLFSSPGIPCVFWKHWTQYGKAIRSQIAARRAAGLTNESDVEVTVHDRYYEAHAQGDKGTLICRIGEQAPTTVPEGYQLAASGKGWAYYLSDNVASVPAISGAPLIKVSGRSVSIAAASPVAVSISHLSGQKFVSTTTNAYSTTLPSGTYVIQAGDTVRKVCL</sequence>
<reference evidence="3" key="1">
    <citation type="submission" date="2020-04" db="EMBL/GenBank/DDBJ databases">
        <title>Deep metagenomics examines the oral microbiome during advanced dental caries in children, revealing novel taxa and co-occurrences with host molecules.</title>
        <authorList>
            <person name="Baker J.L."/>
            <person name="Morton J.T."/>
            <person name="Dinis M."/>
            <person name="Alvarez R."/>
            <person name="Tran N.C."/>
            <person name="Knight R."/>
            <person name="Edlund A."/>
        </authorList>
    </citation>
    <scope>NUCLEOTIDE SEQUENCE</scope>
    <source>
        <strain evidence="3">JCVI_34_bin.1</strain>
    </source>
</reference>
<dbReference type="AlphaFoldDB" id="A0A929RXW6"/>
<name>A0A929RXW6_9BACT</name>
<feature type="signal peptide" evidence="1">
    <location>
        <begin position="1"/>
        <end position="20"/>
    </location>
</feature>
<dbReference type="Gene3D" id="3.20.20.80">
    <property type="entry name" value="Glycosidases"/>
    <property type="match status" value="1"/>
</dbReference>
<dbReference type="PANTHER" id="PTHR43447">
    <property type="entry name" value="ALPHA-AMYLASE"/>
    <property type="match status" value="1"/>
</dbReference>
<dbReference type="Pfam" id="PF00128">
    <property type="entry name" value="Alpha-amylase"/>
    <property type="match status" value="1"/>
</dbReference>
<dbReference type="GO" id="GO:0005975">
    <property type="term" value="P:carbohydrate metabolic process"/>
    <property type="evidence" value="ECO:0007669"/>
    <property type="project" value="InterPro"/>
</dbReference>
<protein>
    <submittedName>
        <fullName evidence="3">Alpha-amylase</fullName>
    </submittedName>
</protein>
<comment type="caution">
    <text evidence="3">The sequence shown here is derived from an EMBL/GenBank/DDBJ whole genome shotgun (WGS) entry which is preliminary data.</text>
</comment>
<evidence type="ECO:0000259" key="2">
    <source>
        <dbReference type="SMART" id="SM00642"/>
    </source>
</evidence>
<dbReference type="InterPro" id="IPR017853">
    <property type="entry name" value="GH"/>
</dbReference>
<feature type="domain" description="Glycosyl hydrolase family 13 catalytic" evidence="2">
    <location>
        <begin position="28"/>
        <end position="363"/>
    </location>
</feature>
<organism evidence="3 4">
    <name type="scientific">Alloprevotella tannerae</name>
    <dbReference type="NCBI Taxonomy" id="76122"/>
    <lineage>
        <taxon>Bacteria</taxon>
        <taxon>Pseudomonadati</taxon>
        <taxon>Bacteroidota</taxon>
        <taxon>Bacteroidia</taxon>
        <taxon>Bacteroidales</taxon>
        <taxon>Prevotellaceae</taxon>
        <taxon>Alloprevotella</taxon>
    </lineage>
</organism>
<dbReference type="Proteomes" id="UP000704068">
    <property type="component" value="Unassembled WGS sequence"/>
</dbReference>
<evidence type="ECO:0000313" key="4">
    <source>
        <dbReference type="Proteomes" id="UP000704068"/>
    </source>
</evidence>
<proteinExistence type="predicted"/>
<feature type="chain" id="PRO_5037854065" evidence="1">
    <location>
        <begin position="21"/>
        <end position="496"/>
    </location>
</feature>
<dbReference type="CDD" id="cd11314">
    <property type="entry name" value="AmyAc_arch_bac_plant_AmyA"/>
    <property type="match status" value="1"/>
</dbReference>
<dbReference type="SUPFAM" id="SSF51445">
    <property type="entry name" value="(Trans)glycosidases"/>
    <property type="match status" value="1"/>
</dbReference>
<accession>A0A929RXW6</accession>
<dbReference type="InterPro" id="IPR006047">
    <property type="entry name" value="GH13_cat_dom"/>
</dbReference>
<evidence type="ECO:0000256" key="1">
    <source>
        <dbReference type="SAM" id="SignalP"/>
    </source>
</evidence>
<keyword evidence="1" id="KW-0732">Signal</keyword>
<dbReference type="RefSeq" id="WP_303762950.1">
    <property type="nucleotide sequence ID" value="NZ_JABZGR010000003.1"/>
</dbReference>
<evidence type="ECO:0000313" key="3">
    <source>
        <dbReference type="EMBL" id="MBF0969802.1"/>
    </source>
</evidence>
<gene>
    <name evidence="3" type="ORF">HXK21_01985</name>
</gene>
<dbReference type="SMART" id="SM00642">
    <property type="entry name" value="Aamy"/>
    <property type="match status" value="1"/>
</dbReference>
<dbReference type="EMBL" id="JABZGR010000003">
    <property type="protein sequence ID" value="MBF0969802.1"/>
    <property type="molecule type" value="Genomic_DNA"/>
</dbReference>